<protein>
    <submittedName>
        <fullName evidence="2">AAA domain-containing protein</fullName>
    </submittedName>
</protein>
<organism evidence="2 3">
    <name type="scientific">Streptomyces brevispora</name>
    <dbReference type="NCBI Taxonomy" id="887462"/>
    <lineage>
        <taxon>Bacteria</taxon>
        <taxon>Bacillati</taxon>
        <taxon>Actinomycetota</taxon>
        <taxon>Actinomycetes</taxon>
        <taxon>Kitasatosporales</taxon>
        <taxon>Streptomycetaceae</taxon>
        <taxon>Streptomyces</taxon>
    </lineage>
</organism>
<dbReference type="InterPro" id="IPR027417">
    <property type="entry name" value="P-loop_NTPase"/>
</dbReference>
<evidence type="ECO:0000256" key="1">
    <source>
        <dbReference type="SAM" id="MobiDB-lite"/>
    </source>
</evidence>
<dbReference type="RefSeq" id="WP_244318246.1">
    <property type="nucleotide sequence ID" value="NZ_VIWW01000001.1"/>
</dbReference>
<comment type="caution">
    <text evidence="2">The sequence shown here is derived from an EMBL/GenBank/DDBJ whole genome shotgun (WGS) entry which is preliminary data.</text>
</comment>
<dbReference type="Proteomes" id="UP000318186">
    <property type="component" value="Unassembled WGS sequence"/>
</dbReference>
<dbReference type="AlphaFoldDB" id="A0A561UXV2"/>
<feature type="compositionally biased region" description="Basic and acidic residues" evidence="1">
    <location>
        <begin position="195"/>
        <end position="206"/>
    </location>
</feature>
<feature type="region of interest" description="Disordered" evidence="1">
    <location>
        <begin position="188"/>
        <end position="221"/>
    </location>
</feature>
<reference evidence="2 3" key="1">
    <citation type="submission" date="2019-06" db="EMBL/GenBank/DDBJ databases">
        <title>Sequencing the genomes of 1000 actinobacteria strains.</title>
        <authorList>
            <person name="Klenk H.-P."/>
        </authorList>
    </citation>
    <scope>NUCLEOTIDE SEQUENCE [LARGE SCALE GENOMIC DNA]</scope>
    <source>
        <strain evidence="2 3">DSM 42059</strain>
    </source>
</reference>
<dbReference type="EMBL" id="VIWW01000001">
    <property type="protein sequence ID" value="TWG04181.1"/>
    <property type="molecule type" value="Genomic_DNA"/>
</dbReference>
<name>A0A561UXV2_9ACTN</name>
<dbReference type="SUPFAM" id="SSF52540">
    <property type="entry name" value="P-loop containing nucleoside triphosphate hydrolases"/>
    <property type="match status" value="1"/>
</dbReference>
<proteinExistence type="predicted"/>
<evidence type="ECO:0000313" key="2">
    <source>
        <dbReference type="EMBL" id="TWG04181.1"/>
    </source>
</evidence>
<dbReference type="Gene3D" id="3.40.50.300">
    <property type="entry name" value="P-loop containing nucleotide triphosphate hydrolases"/>
    <property type="match status" value="1"/>
</dbReference>
<accession>A0A561UXV2</accession>
<dbReference type="Pfam" id="PF13671">
    <property type="entry name" value="AAA_33"/>
    <property type="match status" value="1"/>
</dbReference>
<sequence length="221" mass="23239">MIPTGLVVLVGPPASGKTAFLRELVAQGSLDPEAVVSSDEIRAEFHEGEAVDAASDTVDARVFDERDRRITARLAAGRIAVAESTNVTPQARTRLVAIAERFGAPVTVLRFPQDEADLLRQNEERERNDVSAADVSAYAAIMRRERTVPGCAWKALPSCATSRGGGKGHTCGSRPAIHVLPALSCPAAGSGHSHGAGDENRTHQETAGDAAGHQCSLSRAL</sequence>
<evidence type="ECO:0000313" key="3">
    <source>
        <dbReference type="Proteomes" id="UP000318186"/>
    </source>
</evidence>
<gene>
    <name evidence="2" type="ORF">FHX80_112625</name>
</gene>